<protein>
    <submittedName>
        <fullName evidence="2">Tetratricopeptide (TPR) repeat protein</fullName>
    </submittedName>
</protein>
<accession>A0A839F6C9</accession>
<keyword evidence="3" id="KW-1185">Reference proteome</keyword>
<dbReference type="Proteomes" id="UP000550401">
    <property type="component" value="Unassembled WGS sequence"/>
</dbReference>
<dbReference type="Gene3D" id="1.25.40.10">
    <property type="entry name" value="Tetratricopeptide repeat domain"/>
    <property type="match status" value="1"/>
</dbReference>
<gene>
    <name evidence="2" type="ORF">FHW12_002853</name>
</gene>
<keyword evidence="1" id="KW-0808">Transferase</keyword>
<dbReference type="SUPFAM" id="SSF52540">
    <property type="entry name" value="P-loop containing nucleoside triphosphate hydrolases"/>
    <property type="match status" value="1"/>
</dbReference>
<dbReference type="Gene3D" id="3.40.50.300">
    <property type="entry name" value="P-loop containing nucleotide triphosphate hydrolases"/>
    <property type="match status" value="1"/>
</dbReference>
<reference evidence="2 3" key="1">
    <citation type="submission" date="2020-07" db="EMBL/GenBank/DDBJ databases">
        <title>Genomic Encyclopedia of Type Strains, Phase IV (KMG-V): Genome sequencing to study the core and pangenomes of soil and plant-associated prokaryotes.</title>
        <authorList>
            <person name="Whitman W."/>
        </authorList>
    </citation>
    <scope>NUCLEOTIDE SEQUENCE [LARGE SCALE GENOMIC DNA]</scope>
    <source>
        <strain evidence="2 3">RH2WT43</strain>
    </source>
</reference>
<evidence type="ECO:0000256" key="1">
    <source>
        <dbReference type="ARBA" id="ARBA00022679"/>
    </source>
</evidence>
<comment type="caution">
    <text evidence="2">The sequence shown here is derived from an EMBL/GenBank/DDBJ whole genome shotgun (WGS) entry which is preliminary data.</text>
</comment>
<dbReference type="Pfam" id="PF13469">
    <property type="entry name" value="Sulfotransfer_3"/>
    <property type="match status" value="1"/>
</dbReference>
<evidence type="ECO:0000313" key="2">
    <source>
        <dbReference type="EMBL" id="MBA8888620.1"/>
    </source>
</evidence>
<dbReference type="InterPro" id="IPR011990">
    <property type="entry name" value="TPR-like_helical_dom_sf"/>
</dbReference>
<dbReference type="GO" id="GO:0008476">
    <property type="term" value="F:protein-tyrosine sulfotransferase activity"/>
    <property type="evidence" value="ECO:0007669"/>
    <property type="project" value="InterPro"/>
</dbReference>
<dbReference type="SUPFAM" id="SSF48452">
    <property type="entry name" value="TPR-like"/>
    <property type="match status" value="1"/>
</dbReference>
<sequence length="518" mass="56837">MREDRYRQRVAEHAMHGRFGAALATLDAWRARTPGSVEPELLHARIDLARGRVRASGARAVAAIRAHDCPPELAVDVVQCLRVLVEHDALVEWASAYPHRAAVAAADLARVAAALASIGAHALARDWVEAAVARAPDDATCLVNRALLRSYAGDFGGAGADLERVIASPADPAIAHWLLARLSRQRPDANHVERLRARIEGAAAADREYLQFALFKVLDDIGDLDGAWAALDAGCRLVRARAPYDRAAHERLFAAIERTFPLDGPPAAVRADAPQPIFIVGMHRCGSTLLESMLAAHDAVYGYGESQRLSGALRHAADHACTTLLDEALVEAAPRLDPALVRDRFLDAGRRLVGDARFVTEKMPGTFQLVGFIRQALPAAKVVHVRREPTDLCFANLRELFADSVAHAYAQDDLAHYHGLYTGLMAHWHRVHPGFVLDVDYEDLVRDPVGTSRRVFAFCGLDWHPRVVEPEAWAGRSINTLSSVQARQPVYASSIGRWERYADRLQPLHDALSRTREG</sequence>
<evidence type="ECO:0000313" key="3">
    <source>
        <dbReference type="Proteomes" id="UP000550401"/>
    </source>
</evidence>
<dbReference type="AlphaFoldDB" id="A0A839F6C9"/>
<dbReference type="InterPro" id="IPR026634">
    <property type="entry name" value="TPST-like"/>
</dbReference>
<proteinExistence type="predicted"/>
<dbReference type="RefSeq" id="WP_182531660.1">
    <property type="nucleotide sequence ID" value="NZ_JACGXL010000004.1"/>
</dbReference>
<dbReference type="EMBL" id="JACGXL010000004">
    <property type="protein sequence ID" value="MBA8888620.1"/>
    <property type="molecule type" value="Genomic_DNA"/>
</dbReference>
<organism evidence="2 3">
    <name type="scientific">Dokdonella fugitiva</name>
    <dbReference type="NCBI Taxonomy" id="328517"/>
    <lineage>
        <taxon>Bacteria</taxon>
        <taxon>Pseudomonadati</taxon>
        <taxon>Pseudomonadota</taxon>
        <taxon>Gammaproteobacteria</taxon>
        <taxon>Lysobacterales</taxon>
        <taxon>Rhodanobacteraceae</taxon>
        <taxon>Dokdonella</taxon>
    </lineage>
</organism>
<dbReference type="InterPro" id="IPR027417">
    <property type="entry name" value="P-loop_NTPase"/>
</dbReference>
<name>A0A839F6C9_9GAMM</name>
<dbReference type="PANTHER" id="PTHR12788:SF10">
    <property type="entry name" value="PROTEIN-TYROSINE SULFOTRANSFERASE"/>
    <property type="match status" value="1"/>
</dbReference>
<dbReference type="PANTHER" id="PTHR12788">
    <property type="entry name" value="PROTEIN-TYROSINE SULFOTRANSFERASE 2"/>
    <property type="match status" value="1"/>
</dbReference>